<comment type="caution">
    <text evidence="2">The sequence shown here is derived from an EMBL/GenBank/DDBJ whole genome shotgun (WGS) entry which is preliminary data.</text>
</comment>
<evidence type="ECO:0000313" key="2">
    <source>
        <dbReference type="EMBL" id="KWW21003.1"/>
    </source>
</evidence>
<organism evidence="2 3">
    <name type="scientific">Peribacillus simplex</name>
    <dbReference type="NCBI Taxonomy" id="1478"/>
    <lineage>
        <taxon>Bacteria</taxon>
        <taxon>Bacillati</taxon>
        <taxon>Bacillota</taxon>
        <taxon>Bacilli</taxon>
        <taxon>Bacillales</taxon>
        <taxon>Bacillaceae</taxon>
        <taxon>Peribacillus</taxon>
    </lineage>
</organism>
<keyword evidence="1" id="KW-1133">Transmembrane helix</keyword>
<dbReference type="EMBL" id="LNNH01000012">
    <property type="protein sequence ID" value="KWW21003.1"/>
    <property type="molecule type" value="Genomic_DNA"/>
</dbReference>
<dbReference type="Proteomes" id="UP000064189">
    <property type="component" value="Unassembled WGS sequence"/>
</dbReference>
<protein>
    <submittedName>
        <fullName evidence="2">Uncharacterized protein</fullName>
    </submittedName>
</protein>
<dbReference type="AlphaFoldDB" id="A0A109N026"/>
<sequence length="90" mass="10026">MLSTLNFANNLSMQLYLLVMNFFQNVAHSQEELKKSVTTQKNAFWIVVLLIILGVASVAALIWACKTYGSGSKFLGEFKMSGLYIKIKCG</sequence>
<feature type="transmembrane region" description="Helical" evidence="1">
    <location>
        <begin position="43"/>
        <end position="65"/>
    </location>
</feature>
<dbReference type="RefSeq" id="WP_061141356.1">
    <property type="nucleotide sequence ID" value="NZ_LNNH01000012.1"/>
</dbReference>
<proteinExistence type="predicted"/>
<keyword evidence="1" id="KW-0472">Membrane</keyword>
<evidence type="ECO:0000256" key="1">
    <source>
        <dbReference type="SAM" id="Phobius"/>
    </source>
</evidence>
<accession>A0A109N026</accession>
<reference evidence="2 3" key="1">
    <citation type="submission" date="2015-11" db="EMBL/GenBank/DDBJ databases">
        <title>Genome Sequence of Bacillus simplex strain VanAntwerpen2.</title>
        <authorList>
            <person name="Couger M.B."/>
        </authorList>
    </citation>
    <scope>NUCLEOTIDE SEQUENCE [LARGE SCALE GENOMIC DNA]</scope>
    <source>
        <strain evidence="2 3">VanAntwerpen02</strain>
    </source>
</reference>
<evidence type="ECO:0000313" key="3">
    <source>
        <dbReference type="Proteomes" id="UP000064189"/>
    </source>
</evidence>
<keyword evidence="1" id="KW-0812">Transmembrane</keyword>
<gene>
    <name evidence="2" type="ORF">AS888_15380</name>
</gene>
<name>A0A109N026_9BACI</name>
<keyword evidence="3" id="KW-1185">Reference proteome</keyword>